<dbReference type="Pfam" id="PF08445">
    <property type="entry name" value="FR47"/>
    <property type="match status" value="1"/>
</dbReference>
<dbReference type="InterPro" id="IPR000182">
    <property type="entry name" value="GNAT_dom"/>
</dbReference>
<evidence type="ECO:0000256" key="2">
    <source>
        <dbReference type="ARBA" id="ARBA00023315"/>
    </source>
</evidence>
<dbReference type="PANTHER" id="PTHR43420:SF3">
    <property type="entry name" value="N-ACETYLTRANSFERASE DOMAIN-CONTAINING PROTEIN"/>
    <property type="match status" value="1"/>
</dbReference>
<reference evidence="5" key="1">
    <citation type="journal article" date="2019" name="Int. J. Syst. Evol. Microbiol.">
        <title>The Global Catalogue of Microorganisms (GCM) 10K type strain sequencing project: providing services to taxonomists for standard genome sequencing and annotation.</title>
        <authorList>
            <consortium name="The Broad Institute Genomics Platform"/>
            <consortium name="The Broad Institute Genome Sequencing Center for Infectious Disease"/>
            <person name="Wu L."/>
            <person name="Ma J."/>
        </authorList>
    </citation>
    <scope>NUCLEOTIDE SEQUENCE [LARGE SCALE GENOMIC DNA]</scope>
    <source>
        <strain evidence="5">JCM 18126</strain>
    </source>
</reference>
<dbReference type="InterPro" id="IPR050680">
    <property type="entry name" value="YpeA/RimI_acetyltransf"/>
</dbReference>
<evidence type="ECO:0000313" key="5">
    <source>
        <dbReference type="Proteomes" id="UP001501195"/>
    </source>
</evidence>
<keyword evidence="2" id="KW-0012">Acyltransferase</keyword>
<evidence type="ECO:0000256" key="1">
    <source>
        <dbReference type="ARBA" id="ARBA00022679"/>
    </source>
</evidence>
<dbReference type="RefSeq" id="WP_345713724.1">
    <property type="nucleotide sequence ID" value="NZ_BAABIL010000590.1"/>
</dbReference>
<comment type="caution">
    <text evidence="4">The sequence shown here is derived from an EMBL/GenBank/DDBJ whole genome shotgun (WGS) entry which is preliminary data.</text>
</comment>
<organism evidence="4 5">
    <name type="scientific">Kineococcus glutinatus</name>
    <dbReference type="NCBI Taxonomy" id="1070872"/>
    <lineage>
        <taxon>Bacteria</taxon>
        <taxon>Bacillati</taxon>
        <taxon>Actinomycetota</taxon>
        <taxon>Actinomycetes</taxon>
        <taxon>Kineosporiales</taxon>
        <taxon>Kineosporiaceae</taxon>
        <taxon>Kineococcus</taxon>
    </lineage>
</organism>
<accession>A0ABP8VAP7</accession>
<dbReference type="EMBL" id="BAABIL010000590">
    <property type="protein sequence ID" value="GAA4657124.1"/>
    <property type="molecule type" value="Genomic_DNA"/>
</dbReference>
<proteinExistence type="predicted"/>
<sequence>MSAAAAAGAEAPAGPRGADALDNPVLSSLLGAHAPLSLRRGRAVRYDPAVGPLAGLPADADDADWADLAAISGGREVVLFAVPAHVPAAAELTWDLPGVQLVDVHVEAGDDPEALRLGPADAAEMLELAERTRPGPFGPRTPETGTYLGVRRAGRLVAMAGQRLHPDGFAEVSAVCTDPSVRGQGLASRLVAAVVADARRAGRTAFLHASADNTGAIRLYEHLGFELRREVRFQRFRLRPHAPHPTG</sequence>
<gene>
    <name evidence="4" type="ORF">GCM10023225_31730</name>
</gene>
<dbReference type="PANTHER" id="PTHR43420">
    <property type="entry name" value="ACETYLTRANSFERASE"/>
    <property type="match status" value="1"/>
</dbReference>
<dbReference type="SUPFAM" id="SSF55729">
    <property type="entry name" value="Acyl-CoA N-acyltransferases (Nat)"/>
    <property type="match status" value="1"/>
</dbReference>
<dbReference type="Gene3D" id="3.40.630.30">
    <property type="match status" value="1"/>
</dbReference>
<protein>
    <submittedName>
        <fullName evidence="4">GNAT family N-acetyltransferase</fullName>
    </submittedName>
</protein>
<keyword evidence="1" id="KW-0808">Transferase</keyword>
<evidence type="ECO:0000259" key="3">
    <source>
        <dbReference type="PROSITE" id="PS51186"/>
    </source>
</evidence>
<dbReference type="PROSITE" id="PS51186">
    <property type="entry name" value="GNAT"/>
    <property type="match status" value="1"/>
</dbReference>
<dbReference type="Proteomes" id="UP001501195">
    <property type="component" value="Unassembled WGS sequence"/>
</dbReference>
<name>A0ABP8VAP7_9ACTN</name>
<feature type="domain" description="N-acetyltransferase" evidence="3">
    <location>
        <begin position="99"/>
        <end position="243"/>
    </location>
</feature>
<keyword evidence="5" id="KW-1185">Reference proteome</keyword>
<dbReference type="InterPro" id="IPR013653">
    <property type="entry name" value="GCN5-like_dom"/>
</dbReference>
<dbReference type="InterPro" id="IPR016181">
    <property type="entry name" value="Acyl_CoA_acyltransferase"/>
</dbReference>
<evidence type="ECO:0000313" key="4">
    <source>
        <dbReference type="EMBL" id="GAA4657124.1"/>
    </source>
</evidence>